<dbReference type="PANTHER" id="PTHR43491">
    <property type="entry name" value="UDP-N-ACETYL-D-MANNOSAMINE DEHYDROGENASE"/>
    <property type="match status" value="1"/>
</dbReference>
<dbReference type="InterPro" id="IPR001732">
    <property type="entry name" value="UDP-Glc/GDP-Man_DH_N"/>
</dbReference>
<dbReference type="OrthoDB" id="5059218at2759"/>
<evidence type="ECO:0008006" key="8">
    <source>
        <dbReference type="Google" id="ProtNLM"/>
    </source>
</evidence>
<dbReference type="Proteomes" id="UP001140453">
    <property type="component" value="Unassembled WGS sequence"/>
</dbReference>
<dbReference type="SUPFAM" id="SSF52413">
    <property type="entry name" value="UDP-glucose/GDP-mannose dehydrogenase C-terminal domain"/>
    <property type="match status" value="1"/>
</dbReference>
<dbReference type="InterPro" id="IPR014026">
    <property type="entry name" value="UDP-Glc/GDP-Man_DH_dimer"/>
</dbReference>
<dbReference type="Gene3D" id="3.40.50.720">
    <property type="entry name" value="NAD(P)-binding Rossmann-like Domain"/>
    <property type="match status" value="2"/>
</dbReference>
<dbReference type="Pfam" id="PF00984">
    <property type="entry name" value="UDPG_MGDP_dh"/>
    <property type="match status" value="1"/>
</dbReference>
<protein>
    <recommendedName>
        <fullName evidence="8">Nucleotide sugar dehydrogenase</fullName>
    </recommendedName>
</protein>
<dbReference type="GO" id="GO:0000271">
    <property type="term" value="P:polysaccharide biosynthetic process"/>
    <property type="evidence" value="ECO:0007669"/>
    <property type="project" value="InterPro"/>
</dbReference>
<reference evidence="6" key="1">
    <citation type="submission" date="2022-10" db="EMBL/GenBank/DDBJ databases">
        <title>Tapping the CABI collections for fungal endophytes: first genome assemblies for Collariella, Neodidymelliopsis, Ascochyta clinopodiicola, Didymella pomorum, Didymosphaeria variabile, Neocosmospora piperis and Neocucurbitaria cava.</title>
        <authorList>
            <person name="Hill R."/>
        </authorList>
    </citation>
    <scope>NUCLEOTIDE SEQUENCE</scope>
    <source>
        <strain evidence="6">IMI 355082</strain>
    </source>
</reference>
<dbReference type="SUPFAM" id="SSF48179">
    <property type="entry name" value="6-phosphogluconate dehydrogenase C-terminal domain-like"/>
    <property type="match status" value="1"/>
</dbReference>
<evidence type="ECO:0000259" key="4">
    <source>
        <dbReference type="Pfam" id="PF00984"/>
    </source>
</evidence>
<evidence type="ECO:0000256" key="1">
    <source>
        <dbReference type="ARBA" id="ARBA00006601"/>
    </source>
</evidence>
<dbReference type="InterPro" id="IPR028359">
    <property type="entry name" value="UDP_ManNAc/GlcNAc_DH"/>
</dbReference>
<dbReference type="GO" id="GO:0016616">
    <property type="term" value="F:oxidoreductase activity, acting on the CH-OH group of donors, NAD or NADP as acceptor"/>
    <property type="evidence" value="ECO:0007669"/>
    <property type="project" value="InterPro"/>
</dbReference>
<organism evidence="6 7">
    <name type="scientific">Gnomoniopsis smithogilvyi</name>
    <dbReference type="NCBI Taxonomy" id="1191159"/>
    <lineage>
        <taxon>Eukaryota</taxon>
        <taxon>Fungi</taxon>
        <taxon>Dikarya</taxon>
        <taxon>Ascomycota</taxon>
        <taxon>Pezizomycotina</taxon>
        <taxon>Sordariomycetes</taxon>
        <taxon>Sordariomycetidae</taxon>
        <taxon>Diaporthales</taxon>
        <taxon>Gnomoniaceae</taxon>
        <taxon>Gnomoniopsis</taxon>
    </lineage>
</organism>
<comment type="caution">
    <text evidence="6">The sequence shown here is derived from an EMBL/GenBank/DDBJ whole genome shotgun (WGS) entry which is preliminary data.</text>
</comment>
<dbReference type="AlphaFoldDB" id="A0A9W8YWZ9"/>
<dbReference type="InterPro" id="IPR036291">
    <property type="entry name" value="NAD(P)-bd_dom_sf"/>
</dbReference>
<gene>
    <name evidence="6" type="ORF">N0V93_002132</name>
</gene>
<dbReference type="InterPro" id="IPR036220">
    <property type="entry name" value="UDP-Glc/GDP-Man_DH_C_sf"/>
</dbReference>
<comment type="similarity">
    <text evidence="1 2">Belongs to the UDP-glucose/GDP-mannose dehydrogenase family.</text>
</comment>
<feature type="domain" description="UDP-glucose/GDP-mannose dehydrogenase N-terminal" evidence="5">
    <location>
        <begin position="67"/>
        <end position="217"/>
    </location>
</feature>
<dbReference type="PIRSF" id="PIRSF500136">
    <property type="entry name" value="UDP_ManNAc_DH"/>
    <property type="match status" value="1"/>
</dbReference>
<dbReference type="InterPro" id="IPR017476">
    <property type="entry name" value="UDP-Glc/GDP-Man"/>
</dbReference>
<dbReference type="SUPFAM" id="SSF51735">
    <property type="entry name" value="NAD(P)-binding Rossmann-fold domains"/>
    <property type="match status" value="1"/>
</dbReference>
<dbReference type="GO" id="GO:0051287">
    <property type="term" value="F:NAD binding"/>
    <property type="evidence" value="ECO:0007669"/>
    <property type="project" value="InterPro"/>
</dbReference>
<evidence type="ECO:0000256" key="3">
    <source>
        <dbReference type="SAM" id="MobiDB-lite"/>
    </source>
</evidence>
<sequence length="480" mass="52482">MASPYPDQTPEALRLRHEASEAPVMASEKDCGIFSPPSPPPEEQLHIPSSDSIPSLEPVGPEDLPLVAVIGVGYVGTHLVETFSQKFDVLGFEVSEQRIKSIEQDFAHNKRVKLTTNAADLAEATHYLVSVPTLLLPNKAIDTSYLRNALHTISCYARPGATIVIESSVAVGMTRELVGPLAKEKGCFAGMSPERVDPGRVEPPVATIPKIISGLEDIMPGSIASIQKLYSAVFNKVIPVSRPEVAEMTKLYENCQRMMCIAYANEMADACIPFGINPYEVCEAAATKPFGYMPFYPSAGVGGHCIPVNPYYLLSNSKFPLLKAATEKMWDRPAELARRTSESLEAANQEAAKQELARVSISANKKPVLERRAKSESFVGLPNVLVVGIGFKRGQSTLSNSPGLDLAKRLAESHKVNAYFADPLVGQSALPTVPKLAEDEWTYDRLKAFHSIIVTVRQDGLDFDILDQIKDSVRIEWWCT</sequence>
<name>A0A9W8YWZ9_9PEZI</name>
<feature type="region of interest" description="Disordered" evidence="3">
    <location>
        <begin position="1"/>
        <end position="47"/>
    </location>
</feature>
<accession>A0A9W8YWZ9</accession>
<evidence type="ECO:0000259" key="5">
    <source>
        <dbReference type="Pfam" id="PF03721"/>
    </source>
</evidence>
<dbReference type="GO" id="GO:0016628">
    <property type="term" value="F:oxidoreductase activity, acting on the CH-CH group of donors, NAD or NADP as acceptor"/>
    <property type="evidence" value="ECO:0007669"/>
    <property type="project" value="InterPro"/>
</dbReference>
<evidence type="ECO:0000313" key="6">
    <source>
        <dbReference type="EMBL" id="KAJ4392928.1"/>
    </source>
</evidence>
<keyword evidence="7" id="KW-1185">Reference proteome</keyword>
<evidence type="ECO:0000256" key="2">
    <source>
        <dbReference type="PIRNR" id="PIRNR000124"/>
    </source>
</evidence>
<dbReference type="PANTHER" id="PTHR43491:SF2">
    <property type="entry name" value="UDP-N-ACETYL-D-MANNOSAMINE DEHYDROGENASE"/>
    <property type="match status" value="1"/>
</dbReference>
<proteinExistence type="inferred from homology"/>
<dbReference type="PIRSF" id="PIRSF000124">
    <property type="entry name" value="UDPglc_GDPman_dh"/>
    <property type="match status" value="1"/>
</dbReference>
<dbReference type="Pfam" id="PF03721">
    <property type="entry name" value="UDPG_MGDP_dh_N"/>
    <property type="match status" value="1"/>
</dbReference>
<evidence type="ECO:0000313" key="7">
    <source>
        <dbReference type="Proteomes" id="UP001140453"/>
    </source>
</evidence>
<dbReference type="NCBIfam" id="TIGR03026">
    <property type="entry name" value="NDP-sugDHase"/>
    <property type="match status" value="1"/>
</dbReference>
<dbReference type="EMBL" id="JAPEVB010000002">
    <property type="protein sequence ID" value="KAJ4392928.1"/>
    <property type="molecule type" value="Genomic_DNA"/>
</dbReference>
<dbReference type="InterPro" id="IPR008927">
    <property type="entry name" value="6-PGluconate_DH-like_C_sf"/>
</dbReference>
<feature type="domain" description="UDP-glucose/GDP-mannose dehydrogenase dimerisation" evidence="4">
    <location>
        <begin position="245"/>
        <end position="318"/>
    </location>
</feature>